<dbReference type="InterPro" id="IPR012347">
    <property type="entry name" value="Ferritin-like"/>
</dbReference>
<dbReference type="Gene3D" id="1.20.1260.10">
    <property type="match status" value="1"/>
</dbReference>
<keyword evidence="2" id="KW-1185">Reference proteome</keyword>
<protein>
    <submittedName>
        <fullName evidence="1">Transcriptional regulator-like protein K07108</fullName>
    </submittedName>
</protein>
<dbReference type="HOGENOM" id="CLU_1168612_0_0_2"/>
<name>G7VD80_9CREN</name>
<dbReference type="CDD" id="cd00657">
    <property type="entry name" value="Ferritin_like"/>
    <property type="match status" value="1"/>
</dbReference>
<sequence>MKCVWRFLNRCGGLYVSLERILSAVRALIAKELVGGGLSVNETAKLLGLTPAAVSMYLSGKRGGELVEELAKDERVMALIKSHAAAFLDAARRGVRGPVDLTELAKVVSNILAQKSPKEQLEELIRARIRLEQETATRAMAYSYKVRNPLIRALFMQIASDSLRHAEILTMILDYLAGRLKAEEVDLGEEELEALAAEEGAMRESIAELYRVGDPVLRALILSIELDENKHFQLVKSLQLAAGQGKH</sequence>
<proteinExistence type="predicted"/>
<dbReference type="BioCyc" id="PSP1104324:GJSN-2519-MONOMER"/>
<reference evidence="1 2" key="1">
    <citation type="journal article" date="2012" name="J. Bacteriol.">
        <title>Complete genome sequence of strain 1860, a crenarchaeon of the genus pyrobaculum able to grow with various electron acceptors.</title>
        <authorList>
            <person name="Mardanov A.V."/>
            <person name="Gumerov V.M."/>
            <person name="Slobodkina G.B."/>
            <person name="Beletsky A.V."/>
            <person name="Bonch-Osmolovskaya E.A."/>
            <person name="Ravin N.V."/>
            <person name="Skryabin K.G."/>
        </authorList>
    </citation>
    <scope>NUCLEOTIDE SEQUENCE [LARGE SCALE GENOMIC DNA]</scope>
    <source>
        <strain evidence="1 2">1860</strain>
    </source>
</reference>
<evidence type="ECO:0000313" key="1">
    <source>
        <dbReference type="EMBL" id="AET33959.1"/>
    </source>
</evidence>
<dbReference type="PANTHER" id="PTHR40730:SF3">
    <property type="entry name" value="HTH CRO_C1-TYPE DOMAIN-CONTAINING PROTEIN"/>
    <property type="match status" value="1"/>
</dbReference>
<dbReference type="KEGG" id="pyr:P186_2575"/>
<dbReference type="PANTHER" id="PTHR40730">
    <property type="entry name" value="TRANSCRIPTIONAL REGULATOR PROTEIN-LIKE PROTEIN"/>
    <property type="match status" value="1"/>
</dbReference>
<dbReference type="AlphaFoldDB" id="G7VD80"/>
<dbReference type="Proteomes" id="UP000005867">
    <property type="component" value="Chromosome"/>
</dbReference>
<gene>
    <name evidence="1" type="ORF">P186_2575</name>
</gene>
<organism evidence="1 2">
    <name type="scientific">Pyrobaculum ferrireducens</name>
    <dbReference type="NCBI Taxonomy" id="1104324"/>
    <lineage>
        <taxon>Archaea</taxon>
        <taxon>Thermoproteota</taxon>
        <taxon>Thermoprotei</taxon>
        <taxon>Thermoproteales</taxon>
        <taxon>Thermoproteaceae</taxon>
        <taxon>Pyrobaculum</taxon>
    </lineage>
</organism>
<dbReference type="InterPro" id="IPR009078">
    <property type="entry name" value="Ferritin-like_SF"/>
</dbReference>
<dbReference type="EMBL" id="CP003098">
    <property type="protein sequence ID" value="AET33959.1"/>
    <property type="molecule type" value="Genomic_DNA"/>
</dbReference>
<dbReference type="STRING" id="1104324.P186_2575"/>
<dbReference type="eggNOG" id="arCOG00017">
    <property type="taxonomic scope" value="Archaea"/>
</dbReference>
<accession>G7VD80</accession>
<evidence type="ECO:0000313" key="2">
    <source>
        <dbReference type="Proteomes" id="UP000005867"/>
    </source>
</evidence>
<dbReference type="SUPFAM" id="SSF47240">
    <property type="entry name" value="Ferritin-like"/>
    <property type="match status" value="1"/>
</dbReference>